<sequence>MSSSPFQILATEAPALARRLAEISVGDGPALSRTFGAIGRWGEHGTPASVPADLTPDGRMTIGDLLRAALLERAVPGLGNQAPAALRRLTQTGDTAERVIVLRMLHRLPEPDRFLDIALEACRSSVLPVFAAIACGNPYPARFFPAAAFNQLIAKLLLSDLPLTAVIGLSSRRTADLLRIAEAYASERRAAGRPLHPDFPLLSNTQQEIRP</sequence>
<evidence type="ECO:0008006" key="3">
    <source>
        <dbReference type="Google" id="ProtNLM"/>
    </source>
</evidence>
<protein>
    <recommendedName>
        <fullName evidence="3">DUF2336 domain-containing protein</fullName>
    </recommendedName>
</protein>
<comment type="caution">
    <text evidence="1">The sequence shown here is derived from an EMBL/GenBank/DDBJ whole genome shotgun (WGS) entry which is preliminary data.</text>
</comment>
<organism evidence="1 2">
    <name type="scientific">Telmatospirillum siberiense</name>
    <dbReference type="NCBI Taxonomy" id="382514"/>
    <lineage>
        <taxon>Bacteria</taxon>
        <taxon>Pseudomonadati</taxon>
        <taxon>Pseudomonadota</taxon>
        <taxon>Alphaproteobacteria</taxon>
        <taxon>Rhodospirillales</taxon>
        <taxon>Rhodospirillaceae</taxon>
        <taxon>Telmatospirillum</taxon>
    </lineage>
</organism>
<dbReference type="RefSeq" id="WP_101249448.1">
    <property type="nucleotide sequence ID" value="NZ_PIUM01000003.1"/>
</dbReference>
<dbReference type="NCBIfam" id="NF035938">
    <property type="entry name" value="EboA_domain"/>
    <property type="match status" value="1"/>
</dbReference>
<dbReference type="OrthoDB" id="325673at2"/>
<accession>A0A2N3PZS5</accession>
<evidence type="ECO:0000313" key="1">
    <source>
        <dbReference type="EMBL" id="PKU25903.1"/>
    </source>
</evidence>
<name>A0A2N3PZS5_9PROT</name>
<evidence type="ECO:0000313" key="2">
    <source>
        <dbReference type="Proteomes" id="UP000233293"/>
    </source>
</evidence>
<reference evidence="2" key="1">
    <citation type="submission" date="2017-12" db="EMBL/GenBank/DDBJ databases">
        <title>Draft genome sequence of Telmatospirillum siberiense 26-4b1T, an acidotolerant peatland alphaproteobacterium potentially involved in sulfur cycling.</title>
        <authorList>
            <person name="Hausmann B."/>
            <person name="Pjevac P."/>
            <person name="Schreck K."/>
            <person name="Herbold C.W."/>
            <person name="Daims H."/>
            <person name="Wagner M."/>
            <person name="Pester M."/>
            <person name="Loy A."/>
        </authorList>
    </citation>
    <scope>NUCLEOTIDE SEQUENCE [LARGE SCALE GENOMIC DNA]</scope>
    <source>
        <strain evidence="2">26-4b1</strain>
    </source>
</reference>
<dbReference type="Proteomes" id="UP000233293">
    <property type="component" value="Unassembled WGS sequence"/>
</dbReference>
<dbReference type="EMBL" id="PIUM01000003">
    <property type="protein sequence ID" value="PKU25903.1"/>
    <property type="molecule type" value="Genomic_DNA"/>
</dbReference>
<dbReference type="InterPro" id="IPR047715">
    <property type="entry name" value="EboA_dom"/>
</dbReference>
<gene>
    <name evidence="1" type="ORF">CWS72_04965</name>
</gene>
<proteinExistence type="predicted"/>
<dbReference type="AlphaFoldDB" id="A0A2N3PZS5"/>
<keyword evidence="2" id="KW-1185">Reference proteome</keyword>